<dbReference type="STRING" id="406818.XBJ1_2329"/>
<name>D3V1B1_XENBS</name>
<protein>
    <submittedName>
        <fullName evidence="1">Uncharacterized protein</fullName>
    </submittedName>
</protein>
<dbReference type="HOGENOM" id="CLU_3259970_0_0_6"/>
<dbReference type="KEGG" id="xbo:XBJ1_2329"/>
<accession>D3V1B1</accession>
<dbReference type="Proteomes" id="UP000002045">
    <property type="component" value="Chromosome"/>
</dbReference>
<reference evidence="1 2" key="1">
    <citation type="journal article" date="2011" name="PLoS ONE">
        <title>The entomopathogenic bacterial endosymbionts xenorhabdus and photorhabdus: convergent lifestyles from divergent genomes.</title>
        <authorList>
            <person name="Chaston J.M."/>
            <person name="Suen G."/>
            <person name="Tucker S.L."/>
            <person name="Andersen A.W."/>
            <person name="Bhasin A."/>
            <person name="Bode E."/>
            <person name="Bode H.B."/>
            <person name="Brachmann A.O."/>
            <person name="Cowles C.E."/>
            <person name="Cowles K.N."/>
            <person name="Darby C."/>
            <person name="de Leon L."/>
            <person name="Drace K."/>
            <person name="Du Z."/>
            <person name="Givaudan A."/>
            <person name="Herbert Tran E.E."/>
            <person name="Jewell K.A."/>
            <person name="Knack J.J."/>
            <person name="Krasomil-Osterfeld K.C."/>
            <person name="Kukor R."/>
            <person name="Lanois A."/>
            <person name="Latreille P."/>
            <person name="Leimgruber N.K."/>
            <person name="Lipke C.M."/>
            <person name="Liu R."/>
            <person name="Lu X."/>
            <person name="Martens E.C."/>
            <person name="Marri P.R."/>
            <person name="Medigue C."/>
            <person name="Menard M.L."/>
            <person name="Miller N.M."/>
            <person name="Morales-Soto N."/>
            <person name="Norton S."/>
            <person name="Ogier J.C."/>
            <person name="Orchard S.S."/>
            <person name="Park D."/>
            <person name="Park Y."/>
            <person name="Qurollo B.A."/>
            <person name="Sugar D.R."/>
            <person name="Richards G.R."/>
            <person name="Rouy Z."/>
            <person name="Slominski B."/>
            <person name="Slominski K."/>
            <person name="Snyder H."/>
            <person name="Tjaden B.C."/>
            <person name="van der Hoeven R."/>
            <person name="Welch R.D."/>
            <person name="Wheeler C."/>
            <person name="Xiang B."/>
            <person name="Barbazuk B."/>
            <person name="Gaudriault S."/>
            <person name="Goodner B."/>
            <person name="Slater S.C."/>
            <person name="Forst S."/>
            <person name="Goldman B.S."/>
            <person name="Goodrich-Blair H."/>
        </authorList>
    </citation>
    <scope>NUCLEOTIDE SEQUENCE [LARGE SCALE GENOMIC DNA]</scope>
    <source>
        <strain evidence="1 2">SS-2004</strain>
    </source>
</reference>
<proteinExistence type="predicted"/>
<organism evidence="1 2">
    <name type="scientific">Xenorhabdus bovienii (strain SS-2004)</name>
    <name type="common">Xenorhabdus nematophila subsp. bovienii</name>
    <dbReference type="NCBI Taxonomy" id="406818"/>
    <lineage>
        <taxon>Bacteria</taxon>
        <taxon>Pseudomonadati</taxon>
        <taxon>Pseudomonadota</taxon>
        <taxon>Gammaproteobacteria</taxon>
        <taxon>Enterobacterales</taxon>
        <taxon>Morganellaceae</taxon>
        <taxon>Xenorhabdus</taxon>
    </lineage>
</organism>
<dbReference type="EMBL" id="FN667741">
    <property type="protein sequence ID" value="CBJ81455.1"/>
    <property type="molecule type" value="Genomic_DNA"/>
</dbReference>
<gene>
    <name evidence="1" type="ordered locus">XBJ1_2329</name>
</gene>
<sequence>MSKSYEVGLKQQKGTDMYDYMIQNFCHLPDEILSPLDLLRYA</sequence>
<dbReference type="AlphaFoldDB" id="D3V1B1"/>
<evidence type="ECO:0000313" key="2">
    <source>
        <dbReference type="Proteomes" id="UP000002045"/>
    </source>
</evidence>
<evidence type="ECO:0000313" key="1">
    <source>
        <dbReference type="EMBL" id="CBJ81455.1"/>
    </source>
</evidence>